<dbReference type="AlphaFoldDB" id="A0A2P6PSW2"/>
<reference evidence="5 6" key="1">
    <citation type="journal article" date="2018" name="Nat. Genet.">
        <title>The Rosa genome provides new insights in the design of modern roses.</title>
        <authorList>
            <person name="Bendahmane M."/>
        </authorList>
    </citation>
    <scope>NUCLEOTIDE SEQUENCE [LARGE SCALE GENOMIC DNA]</scope>
    <source>
        <strain evidence="6">cv. Old Blush</strain>
    </source>
</reference>
<dbReference type="OMA" id="HVQKIIG"/>
<proteinExistence type="inferred from homology"/>
<evidence type="ECO:0000256" key="1">
    <source>
        <dbReference type="ARBA" id="ARBA00023002"/>
    </source>
</evidence>
<evidence type="ECO:0000313" key="5">
    <source>
        <dbReference type="EMBL" id="PRQ24991.1"/>
    </source>
</evidence>
<dbReference type="InterPro" id="IPR002938">
    <property type="entry name" value="FAD-bd"/>
</dbReference>
<dbReference type="Pfam" id="PF01494">
    <property type="entry name" value="FAD_binding_3"/>
    <property type="match status" value="1"/>
</dbReference>
<dbReference type="InterPro" id="IPR036188">
    <property type="entry name" value="FAD/NAD-bd_sf"/>
</dbReference>
<evidence type="ECO:0000256" key="3">
    <source>
        <dbReference type="ARBA" id="ARBA00024018"/>
    </source>
</evidence>
<comment type="similarity">
    <text evidence="3">Belongs to the 3-hydroxybenzoate 6-hydroxylase family.</text>
</comment>
<dbReference type="OrthoDB" id="655030at2759"/>
<organism evidence="5 6">
    <name type="scientific">Rosa chinensis</name>
    <name type="common">China rose</name>
    <dbReference type="NCBI Taxonomy" id="74649"/>
    <lineage>
        <taxon>Eukaryota</taxon>
        <taxon>Viridiplantae</taxon>
        <taxon>Streptophyta</taxon>
        <taxon>Embryophyta</taxon>
        <taxon>Tracheophyta</taxon>
        <taxon>Spermatophyta</taxon>
        <taxon>Magnoliopsida</taxon>
        <taxon>eudicotyledons</taxon>
        <taxon>Gunneridae</taxon>
        <taxon>Pentapetalae</taxon>
        <taxon>rosids</taxon>
        <taxon>fabids</taxon>
        <taxon>Rosales</taxon>
        <taxon>Rosaceae</taxon>
        <taxon>Rosoideae</taxon>
        <taxon>Rosoideae incertae sedis</taxon>
        <taxon>Rosa</taxon>
    </lineage>
</organism>
<keyword evidence="2" id="KW-0503">Monooxygenase</keyword>
<dbReference type="STRING" id="74649.A0A2P6PSW2"/>
<dbReference type="PANTHER" id="PTHR45934:SF20">
    <property type="entry name" value="MONOOXYGENASE 2-RELATED"/>
    <property type="match status" value="1"/>
</dbReference>
<comment type="caution">
    <text evidence="5">The sequence shown here is derived from an EMBL/GenBank/DDBJ whole genome shotgun (WGS) entry which is preliminary data.</text>
</comment>
<dbReference type="Gene3D" id="3.50.50.60">
    <property type="entry name" value="FAD/NAD(P)-binding domain"/>
    <property type="match status" value="1"/>
</dbReference>
<gene>
    <name evidence="5" type="ORF">RchiOBHm_Chr6g0278591</name>
</gene>
<evidence type="ECO:0000259" key="4">
    <source>
        <dbReference type="Pfam" id="PF01494"/>
    </source>
</evidence>
<dbReference type="InterPro" id="IPR044560">
    <property type="entry name" value="MOase"/>
</dbReference>
<evidence type="ECO:0000256" key="2">
    <source>
        <dbReference type="ARBA" id="ARBA00023033"/>
    </source>
</evidence>
<accession>A0A2P6PSW2</accession>
<keyword evidence="6" id="KW-1185">Reference proteome</keyword>
<sequence>MVLGYIFVLCLITMEVVEDVVIVGAGIAGLTTSLGLHRLGIRSLVLESADSLRVTGFALAIWTNAWRALDALGIGNDIRQQHQALHGNVAFSRISGLRMFEKSYDVKGKLGDHEVYCVKRKLLLETIARELPNGTIRFSSKVVSIEESGYFKRVHLADGTILKAKVLVGCDGVNSVVAKWLGFKKPVFKGRSAVRGCADFNSSHGFDPKFMQYFGNGIKTGTIPCDDKTVYWFFGWYPSSQEEELKKNPAQLKQYMLSKLGKVSDEARAVVENTDLDAFRAAPVTYRHPWDLLWGNISKGNVCVAGDALHPMVPDIGQGGCAALEDGVVLARFLGEALLKNQEQENKDKGEEGKEKYKRIEMGLNKYASERKWRSIDLTSTSSVVSYIQVTDGGKITAFLRDKIFAPFLTWLLFKKADYDCGKLRSP</sequence>
<dbReference type="PANTHER" id="PTHR45934">
    <property type="entry name" value="FAD/NAD(P)-BINDING OXIDOREDUCTASE FAMILY PROTEIN"/>
    <property type="match status" value="1"/>
</dbReference>
<dbReference type="GO" id="GO:0004497">
    <property type="term" value="F:monooxygenase activity"/>
    <property type="evidence" value="ECO:0007669"/>
    <property type="project" value="UniProtKB-KW"/>
</dbReference>
<dbReference type="EMBL" id="PDCK01000044">
    <property type="protein sequence ID" value="PRQ24991.1"/>
    <property type="molecule type" value="Genomic_DNA"/>
</dbReference>
<dbReference type="PRINTS" id="PR00420">
    <property type="entry name" value="RNGMNOXGNASE"/>
</dbReference>
<dbReference type="SUPFAM" id="SSF51905">
    <property type="entry name" value="FAD/NAD(P)-binding domain"/>
    <property type="match status" value="1"/>
</dbReference>
<protein>
    <submittedName>
        <fullName evidence="5">Putative FAD-binding domain, FAD/NAD(P)-binding domain-containing protein</fullName>
    </submittedName>
</protein>
<name>A0A2P6PSW2_ROSCH</name>
<evidence type="ECO:0000313" key="6">
    <source>
        <dbReference type="Proteomes" id="UP000238479"/>
    </source>
</evidence>
<dbReference type="Proteomes" id="UP000238479">
    <property type="component" value="Chromosome 6"/>
</dbReference>
<dbReference type="Gramene" id="PRQ24991">
    <property type="protein sequence ID" value="PRQ24991"/>
    <property type="gene ID" value="RchiOBHm_Chr6g0278591"/>
</dbReference>
<dbReference type="GO" id="GO:0071949">
    <property type="term" value="F:FAD binding"/>
    <property type="evidence" value="ECO:0007669"/>
    <property type="project" value="InterPro"/>
</dbReference>
<keyword evidence="1" id="KW-0560">Oxidoreductase</keyword>
<feature type="domain" description="FAD-binding" evidence="4">
    <location>
        <begin position="19"/>
        <end position="339"/>
    </location>
</feature>